<gene>
    <name evidence="1" type="ORF">F2Q68_00040988</name>
</gene>
<comment type="caution">
    <text evidence="1">The sequence shown here is derived from an EMBL/GenBank/DDBJ whole genome shotgun (WGS) entry which is preliminary data.</text>
</comment>
<dbReference type="Proteomes" id="UP000712281">
    <property type="component" value="Unassembled WGS sequence"/>
</dbReference>
<sequence length="54" mass="5836">MENDLASDREISVESDVVGAGEIEIKSDIAIVKPPIEVMVISPDTNQVGNLKRI</sequence>
<proteinExistence type="predicted"/>
<accession>A0A3N6R7S8</accession>
<dbReference type="AlphaFoldDB" id="A0A3N6R7S8"/>
<dbReference type="EMBL" id="QGKW02000007">
    <property type="protein sequence ID" value="KAF2620404.1"/>
    <property type="molecule type" value="Genomic_DNA"/>
</dbReference>
<evidence type="ECO:0000313" key="2">
    <source>
        <dbReference type="Proteomes" id="UP000712281"/>
    </source>
</evidence>
<name>A0A3N6R7S8_BRACR</name>
<organism evidence="1 2">
    <name type="scientific">Brassica cretica</name>
    <name type="common">Mustard</name>
    <dbReference type="NCBI Taxonomy" id="69181"/>
    <lineage>
        <taxon>Eukaryota</taxon>
        <taxon>Viridiplantae</taxon>
        <taxon>Streptophyta</taxon>
        <taxon>Embryophyta</taxon>
        <taxon>Tracheophyta</taxon>
        <taxon>Spermatophyta</taxon>
        <taxon>Magnoliopsida</taxon>
        <taxon>eudicotyledons</taxon>
        <taxon>Gunneridae</taxon>
        <taxon>Pentapetalae</taxon>
        <taxon>rosids</taxon>
        <taxon>malvids</taxon>
        <taxon>Brassicales</taxon>
        <taxon>Brassicaceae</taxon>
        <taxon>Brassiceae</taxon>
        <taxon>Brassica</taxon>
    </lineage>
</organism>
<evidence type="ECO:0000313" key="1">
    <source>
        <dbReference type="EMBL" id="KAF2620404.1"/>
    </source>
</evidence>
<protein>
    <submittedName>
        <fullName evidence="1">Uncharacterized protein</fullName>
    </submittedName>
</protein>
<reference evidence="1" key="1">
    <citation type="submission" date="2019-12" db="EMBL/GenBank/DDBJ databases">
        <title>Genome sequencing and annotation of Brassica cretica.</title>
        <authorList>
            <person name="Studholme D.J."/>
            <person name="Sarris P.F."/>
        </authorList>
    </citation>
    <scope>NUCLEOTIDE SEQUENCE</scope>
    <source>
        <strain evidence="1">PFS-001/15</strain>
        <tissue evidence="1">Leaf</tissue>
    </source>
</reference>